<organism evidence="2 3">
    <name type="scientific">Dufourea novaeangliae</name>
    <name type="common">Sweat bee</name>
    <dbReference type="NCBI Taxonomy" id="178035"/>
    <lineage>
        <taxon>Eukaryota</taxon>
        <taxon>Metazoa</taxon>
        <taxon>Ecdysozoa</taxon>
        <taxon>Arthropoda</taxon>
        <taxon>Hexapoda</taxon>
        <taxon>Insecta</taxon>
        <taxon>Pterygota</taxon>
        <taxon>Neoptera</taxon>
        <taxon>Endopterygota</taxon>
        <taxon>Hymenoptera</taxon>
        <taxon>Apocrita</taxon>
        <taxon>Aculeata</taxon>
        <taxon>Apoidea</taxon>
        <taxon>Anthophila</taxon>
        <taxon>Halictidae</taxon>
        <taxon>Rophitinae</taxon>
        <taxon>Dufourea</taxon>
    </lineage>
</organism>
<keyword evidence="3" id="KW-1185">Reference proteome</keyword>
<evidence type="ECO:0000313" key="3">
    <source>
        <dbReference type="Proteomes" id="UP000076502"/>
    </source>
</evidence>
<dbReference type="AlphaFoldDB" id="A0A154P5U7"/>
<dbReference type="Proteomes" id="UP000076502">
    <property type="component" value="Unassembled WGS sequence"/>
</dbReference>
<evidence type="ECO:0000313" key="2">
    <source>
        <dbReference type="EMBL" id="KZC07247.1"/>
    </source>
</evidence>
<proteinExistence type="predicted"/>
<dbReference type="EMBL" id="KQ434823">
    <property type="protein sequence ID" value="KZC07247.1"/>
    <property type="molecule type" value="Genomic_DNA"/>
</dbReference>
<evidence type="ECO:0000256" key="1">
    <source>
        <dbReference type="SAM" id="MobiDB-lite"/>
    </source>
</evidence>
<protein>
    <submittedName>
        <fullName evidence="2">Uncharacterized protein</fullName>
    </submittedName>
</protein>
<accession>A0A154P5U7</accession>
<feature type="region of interest" description="Disordered" evidence="1">
    <location>
        <begin position="1"/>
        <end position="22"/>
    </location>
</feature>
<name>A0A154P5U7_DUFNO</name>
<sequence>MNVPENPPFRCDSIDSPPSETSYLGDERFSIRFTMRQKVLTAQPLIREQRCRQALPKKQRCIQLSPKNNDVFNYPQGTKMSSDISKGHRCLELAFKGTKMTSIILMEQTCH</sequence>
<gene>
    <name evidence="2" type="ORF">WN55_07658</name>
</gene>
<reference evidence="2 3" key="1">
    <citation type="submission" date="2015-07" db="EMBL/GenBank/DDBJ databases">
        <title>The genome of Dufourea novaeangliae.</title>
        <authorList>
            <person name="Pan H."/>
            <person name="Kapheim K."/>
        </authorList>
    </citation>
    <scope>NUCLEOTIDE SEQUENCE [LARGE SCALE GENOMIC DNA]</scope>
    <source>
        <strain evidence="2">0120121106</strain>
        <tissue evidence="2">Whole body</tissue>
    </source>
</reference>